<comment type="caution">
    <text evidence="3">The sequence shown here is derived from an EMBL/GenBank/DDBJ whole genome shotgun (WGS) entry which is preliminary data.</text>
</comment>
<feature type="region of interest" description="Disordered" evidence="1">
    <location>
        <begin position="30"/>
        <end position="102"/>
    </location>
</feature>
<reference evidence="3 4" key="1">
    <citation type="submission" date="2019-03" db="EMBL/GenBank/DDBJ databases">
        <title>Metabolic reconstructions from genomes of highly enriched 'Candidatus Accumulibacter' and 'Candidatus Competibacter' bioreactor populations.</title>
        <authorList>
            <person name="Annavajhala M.K."/>
            <person name="Welles L."/>
            <person name="Abbas B."/>
            <person name="Sorokin D."/>
            <person name="Park H."/>
            <person name="Van Loosdrecht M."/>
            <person name="Chandran K."/>
        </authorList>
    </citation>
    <scope>NUCLEOTIDE SEQUENCE [LARGE SCALE GENOMIC DNA]</scope>
    <source>
        <strain evidence="3 4">SBR_G</strain>
    </source>
</reference>
<evidence type="ECO:0000256" key="1">
    <source>
        <dbReference type="SAM" id="MobiDB-lite"/>
    </source>
</evidence>
<evidence type="ECO:0000313" key="3">
    <source>
        <dbReference type="EMBL" id="NMQ21174.1"/>
    </source>
</evidence>
<feature type="compositionally biased region" description="Low complexity" evidence="1">
    <location>
        <begin position="43"/>
        <end position="55"/>
    </location>
</feature>
<evidence type="ECO:0000313" key="4">
    <source>
        <dbReference type="Proteomes" id="UP000760480"/>
    </source>
</evidence>
<keyword evidence="2" id="KW-0732">Signal</keyword>
<protein>
    <recommendedName>
        <fullName evidence="5">DUF3761 domain-containing protein</fullName>
    </recommendedName>
</protein>
<dbReference type="Proteomes" id="UP000760480">
    <property type="component" value="Unassembled WGS sequence"/>
</dbReference>
<name>A0ABX1TR36_9GAMM</name>
<organism evidence="3 4">
    <name type="scientific">Candidatus Competibacter phosphatis</name>
    <dbReference type="NCBI Taxonomy" id="221280"/>
    <lineage>
        <taxon>Bacteria</taxon>
        <taxon>Pseudomonadati</taxon>
        <taxon>Pseudomonadota</taxon>
        <taxon>Gammaproteobacteria</taxon>
        <taxon>Candidatus Competibacteraceae</taxon>
        <taxon>Candidatus Competibacter</taxon>
    </lineage>
</organism>
<feature type="region of interest" description="Disordered" evidence="1">
    <location>
        <begin position="109"/>
        <end position="128"/>
    </location>
</feature>
<evidence type="ECO:0000256" key="2">
    <source>
        <dbReference type="SAM" id="SignalP"/>
    </source>
</evidence>
<feature type="compositionally biased region" description="Polar residues" evidence="1">
    <location>
        <begin position="66"/>
        <end position="102"/>
    </location>
</feature>
<sequence length="128" mass="12994">MNKALIIAVATTSLIVMTATDAFAWERHGTVTGSGGYSRSVTGSGSCSGGSCNNSRQVTGPGGYSRTRQGQVSSNPDGGWTRNGTITRRNGNQVNYEGSGSCSGGNCTYGGSRTGPYGTTTHSGGISR</sequence>
<feature type="chain" id="PRO_5046403824" description="DUF3761 domain-containing protein" evidence="2">
    <location>
        <begin position="25"/>
        <end position="128"/>
    </location>
</feature>
<proteinExistence type="predicted"/>
<keyword evidence="4" id="KW-1185">Reference proteome</keyword>
<feature type="signal peptide" evidence="2">
    <location>
        <begin position="1"/>
        <end position="24"/>
    </location>
</feature>
<dbReference type="RefSeq" id="WP_169250442.1">
    <property type="nucleotide sequence ID" value="NZ_SPMZ01000078.1"/>
</dbReference>
<accession>A0ABX1TR36</accession>
<evidence type="ECO:0008006" key="5">
    <source>
        <dbReference type="Google" id="ProtNLM"/>
    </source>
</evidence>
<gene>
    <name evidence="3" type="ORF">E4P82_19410</name>
</gene>
<dbReference type="EMBL" id="SPMZ01000078">
    <property type="protein sequence ID" value="NMQ21174.1"/>
    <property type="molecule type" value="Genomic_DNA"/>
</dbReference>